<dbReference type="AlphaFoldDB" id="A0A3N4IA30"/>
<accession>A0A3N4IA30</accession>
<keyword evidence="2" id="KW-1185">Reference proteome</keyword>
<dbReference type="Proteomes" id="UP000275078">
    <property type="component" value="Unassembled WGS sequence"/>
</dbReference>
<proteinExistence type="predicted"/>
<evidence type="ECO:0000313" key="1">
    <source>
        <dbReference type="EMBL" id="RPA80990.1"/>
    </source>
</evidence>
<name>A0A3N4IA30_ASCIM</name>
<reference evidence="1 2" key="1">
    <citation type="journal article" date="2018" name="Nat. Ecol. Evol.">
        <title>Pezizomycetes genomes reveal the molecular basis of ectomycorrhizal truffle lifestyle.</title>
        <authorList>
            <person name="Murat C."/>
            <person name="Payen T."/>
            <person name="Noel B."/>
            <person name="Kuo A."/>
            <person name="Morin E."/>
            <person name="Chen J."/>
            <person name="Kohler A."/>
            <person name="Krizsan K."/>
            <person name="Balestrini R."/>
            <person name="Da Silva C."/>
            <person name="Montanini B."/>
            <person name="Hainaut M."/>
            <person name="Levati E."/>
            <person name="Barry K.W."/>
            <person name="Belfiori B."/>
            <person name="Cichocki N."/>
            <person name="Clum A."/>
            <person name="Dockter R.B."/>
            <person name="Fauchery L."/>
            <person name="Guy J."/>
            <person name="Iotti M."/>
            <person name="Le Tacon F."/>
            <person name="Lindquist E.A."/>
            <person name="Lipzen A."/>
            <person name="Malagnac F."/>
            <person name="Mello A."/>
            <person name="Molinier V."/>
            <person name="Miyauchi S."/>
            <person name="Poulain J."/>
            <person name="Riccioni C."/>
            <person name="Rubini A."/>
            <person name="Sitrit Y."/>
            <person name="Splivallo R."/>
            <person name="Traeger S."/>
            <person name="Wang M."/>
            <person name="Zifcakova L."/>
            <person name="Wipf D."/>
            <person name="Zambonelli A."/>
            <person name="Paolocci F."/>
            <person name="Nowrousian M."/>
            <person name="Ottonello S."/>
            <person name="Baldrian P."/>
            <person name="Spatafora J.W."/>
            <person name="Henrissat B."/>
            <person name="Nagy L.G."/>
            <person name="Aury J.M."/>
            <person name="Wincker P."/>
            <person name="Grigoriev I.V."/>
            <person name="Bonfante P."/>
            <person name="Martin F.M."/>
        </authorList>
    </citation>
    <scope>NUCLEOTIDE SEQUENCE [LARGE SCALE GENOMIC DNA]</scope>
    <source>
        <strain evidence="1 2">RN42</strain>
    </source>
</reference>
<sequence>MLIAPFLIGLLERPRSSTASGWLRFAGPVNSFGLKAKMSLAGATDLESLGHALSRWDWYRLRGEAGVDNWLSYVLVGASVCGAGKKERPGGHRVR</sequence>
<dbReference type="EMBL" id="ML119683">
    <property type="protein sequence ID" value="RPA80990.1"/>
    <property type="molecule type" value="Genomic_DNA"/>
</dbReference>
<gene>
    <name evidence="1" type="ORF">BJ508DRAFT_117842</name>
</gene>
<evidence type="ECO:0000313" key="2">
    <source>
        <dbReference type="Proteomes" id="UP000275078"/>
    </source>
</evidence>
<organism evidence="1 2">
    <name type="scientific">Ascobolus immersus RN42</name>
    <dbReference type="NCBI Taxonomy" id="1160509"/>
    <lineage>
        <taxon>Eukaryota</taxon>
        <taxon>Fungi</taxon>
        <taxon>Dikarya</taxon>
        <taxon>Ascomycota</taxon>
        <taxon>Pezizomycotina</taxon>
        <taxon>Pezizomycetes</taxon>
        <taxon>Pezizales</taxon>
        <taxon>Ascobolaceae</taxon>
        <taxon>Ascobolus</taxon>
    </lineage>
</organism>
<protein>
    <submittedName>
        <fullName evidence="1">Uncharacterized protein</fullName>
    </submittedName>
</protein>